<accession>A0ACC0CUR8</accession>
<dbReference type="Proteomes" id="UP001497680">
    <property type="component" value="Unassembled WGS sequence"/>
</dbReference>
<gene>
    <name evidence="1" type="ORF">F4821DRAFT_179214</name>
</gene>
<sequence>MSSTDSVVDGVRRLSPTGISILVVGGGVGGMMTALESWRQGHDVRILERNPKLDTIGDCLGILPPGWSTLRFFPKMKEQFERESYDVEFSFWRYEGRLIEHRGEAEWNYPGAVHSAKDVRVPWMETRSSIANMLTQQCERLGIKVEYGNTAVSYDENENEAIVTIAKLDGTTAKETADIIVAADGVATTSHEHVTGRKVRAESSGYALYRGLIPMDLLKSKLSAATQEKFFSSPRGDFRIYMATDRHANIIITRDFVCYAITYKEDGHSKESWRAAVSADDVLKRLNETPGWDPELVDIISLIPEKSCVDWTLLWRDPQPQWASKGGRVVQLGDSAHSFLPTSGNGATQALEDALSLATCLRLAGKGKEQTATKVHNALRFERVSTIQKTGFANRRLMHHIDLDAAEAHPELITMTLPAWIWTHDPVEYAKENYAAAEAHVTNGAPFKNTNGPPGVTYEPWDIASEMGKETLST</sequence>
<evidence type="ECO:0000313" key="2">
    <source>
        <dbReference type="Proteomes" id="UP001497680"/>
    </source>
</evidence>
<protein>
    <submittedName>
        <fullName evidence="1">FAD/NAD(P)-binding domain-containing protein</fullName>
    </submittedName>
</protein>
<organism evidence="1 2">
    <name type="scientific">Hypoxylon rubiginosum</name>
    <dbReference type="NCBI Taxonomy" id="110542"/>
    <lineage>
        <taxon>Eukaryota</taxon>
        <taxon>Fungi</taxon>
        <taxon>Dikarya</taxon>
        <taxon>Ascomycota</taxon>
        <taxon>Pezizomycotina</taxon>
        <taxon>Sordariomycetes</taxon>
        <taxon>Xylariomycetidae</taxon>
        <taxon>Xylariales</taxon>
        <taxon>Hypoxylaceae</taxon>
        <taxon>Hypoxylon</taxon>
    </lineage>
</organism>
<comment type="caution">
    <text evidence="1">The sequence shown here is derived from an EMBL/GenBank/DDBJ whole genome shotgun (WGS) entry which is preliminary data.</text>
</comment>
<proteinExistence type="predicted"/>
<reference evidence="1 2" key="1">
    <citation type="journal article" date="2022" name="New Phytol.">
        <title>Ecological generalism drives hyperdiversity of secondary metabolite gene clusters in xylarialean endophytes.</title>
        <authorList>
            <person name="Franco M.E.E."/>
            <person name="Wisecaver J.H."/>
            <person name="Arnold A.E."/>
            <person name="Ju Y.M."/>
            <person name="Slot J.C."/>
            <person name="Ahrendt S."/>
            <person name="Moore L.P."/>
            <person name="Eastman K.E."/>
            <person name="Scott K."/>
            <person name="Konkel Z."/>
            <person name="Mondo S.J."/>
            <person name="Kuo A."/>
            <person name="Hayes R.D."/>
            <person name="Haridas S."/>
            <person name="Andreopoulos B."/>
            <person name="Riley R."/>
            <person name="LaButti K."/>
            <person name="Pangilinan J."/>
            <person name="Lipzen A."/>
            <person name="Amirebrahimi M."/>
            <person name="Yan J."/>
            <person name="Adam C."/>
            <person name="Keymanesh K."/>
            <person name="Ng V."/>
            <person name="Louie K."/>
            <person name="Northen T."/>
            <person name="Drula E."/>
            <person name="Henrissat B."/>
            <person name="Hsieh H.M."/>
            <person name="Youens-Clark K."/>
            <person name="Lutzoni F."/>
            <person name="Miadlikowska J."/>
            <person name="Eastwood D.C."/>
            <person name="Hamelin R.C."/>
            <person name="Grigoriev I.V."/>
            <person name="U'Ren J.M."/>
        </authorList>
    </citation>
    <scope>NUCLEOTIDE SEQUENCE [LARGE SCALE GENOMIC DNA]</scope>
    <source>
        <strain evidence="1 2">ER1909</strain>
    </source>
</reference>
<keyword evidence="2" id="KW-1185">Reference proteome</keyword>
<dbReference type="EMBL" id="MU394342">
    <property type="protein sequence ID" value="KAI6084123.1"/>
    <property type="molecule type" value="Genomic_DNA"/>
</dbReference>
<name>A0ACC0CUR8_9PEZI</name>
<evidence type="ECO:0000313" key="1">
    <source>
        <dbReference type="EMBL" id="KAI6084123.1"/>
    </source>
</evidence>